<keyword evidence="3" id="KW-1185">Reference proteome</keyword>
<organism evidence="2 3">
    <name type="scientific">Haliangium ochraceum (strain DSM 14365 / JCM 11303 / SMP-2)</name>
    <dbReference type="NCBI Taxonomy" id="502025"/>
    <lineage>
        <taxon>Bacteria</taxon>
        <taxon>Pseudomonadati</taxon>
        <taxon>Myxococcota</taxon>
        <taxon>Polyangia</taxon>
        <taxon>Haliangiales</taxon>
        <taxon>Kofleriaceae</taxon>
        <taxon>Haliangium</taxon>
    </lineage>
</organism>
<feature type="transmembrane region" description="Helical" evidence="1">
    <location>
        <begin position="86"/>
        <end position="108"/>
    </location>
</feature>
<keyword evidence="1" id="KW-0812">Transmembrane</keyword>
<proteinExistence type="predicted"/>
<evidence type="ECO:0000313" key="3">
    <source>
        <dbReference type="Proteomes" id="UP000001880"/>
    </source>
</evidence>
<evidence type="ECO:0000256" key="1">
    <source>
        <dbReference type="SAM" id="Phobius"/>
    </source>
</evidence>
<dbReference type="EMBL" id="CP001804">
    <property type="protein sequence ID" value="ACY12694.1"/>
    <property type="molecule type" value="Genomic_DNA"/>
</dbReference>
<feature type="transmembrane region" description="Helical" evidence="1">
    <location>
        <begin position="36"/>
        <end position="52"/>
    </location>
</feature>
<dbReference type="KEGG" id="hoh:Hoch_0052"/>
<protein>
    <submittedName>
        <fullName evidence="2">Uncharacterized protein</fullName>
    </submittedName>
</protein>
<name>D0LFR0_HALO1</name>
<dbReference type="HOGENOM" id="CLU_2105559_0_0_7"/>
<keyword evidence="1" id="KW-1133">Transmembrane helix</keyword>
<keyword evidence="1" id="KW-0472">Membrane</keyword>
<dbReference type="AlphaFoldDB" id="D0LFR0"/>
<dbReference type="Proteomes" id="UP000001880">
    <property type="component" value="Chromosome"/>
</dbReference>
<reference evidence="2 3" key="1">
    <citation type="journal article" date="2010" name="Stand. Genomic Sci.">
        <title>Complete genome sequence of Haliangium ochraceum type strain (SMP-2).</title>
        <authorList>
            <consortium name="US DOE Joint Genome Institute (JGI-PGF)"/>
            <person name="Ivanova N."/>
            <person name="Daum C."/>
            <person name="Lang E."/>
            <person name="Abt B."/>
            <person name="Kopitz M."/>
            <person name="Saunders E."/>
            <person name="Lapidus A."/>
            <person name="Lucas S."/>
            <person name="Glavina Del Rio T."/>
            <person name="Nolan M."/>
            <person name="Tice H."/>
            <person name="Copeland A."/>
            <person name="Cheng J.F."/>
            <person name="Chen F."/>
            <person name="Bruce D."/>
            <person name="Goodwin L."/>
            <person name="Pitluck S."/>
            <person name="Mavromatis K."/>
            <person name="Pati A."/>
            <person name="Mikhailova N."/>
            <person name="Chen A."/>
            <person name="Palaniappan K."/>
            <person name="Land M."/>
            <person name="Hauser L."/>
            <person name="Chang Y.J."/>
            <person name="Jeffries C.D."/>
            <person name="Detter J.C."/>
            <person name="Brettin T."/>
            <person name="Rohde M."/>
            <person name="Goker M."/>
            <person name="Bristow J."/>
            <person name="Markowitz V."/>
            <person name="Eisen J.A."/>
            <person name="Hugenholtz P."/>
            <person name="Kyrpides N.C."/>
            <person name="Klenk H.P."/>
        </authorList>
    </citation>
    <scope>NUCLEOTIDE SEQUENCE [LARGE SCALE GENOMIC DNA]</scope>
    <source>
        <strain evidence="3">DSM 14365 / CIP 107738 / JCM 11303 / AJ 13395 / SMP-2</strain>
    </source>
</reference>
<sequence length="115" mass="11799">MFMDLWTIIATLALLVSTAAACWRLRGEEPGDIEPAAGIAAAALHFFGIGAVPMALALAVLTSTAAVATAVADILAHLHLGADYPVWFPLDALGCGLGAGLLCTRLLAAAYPRAR</sequence>
<accession>D0LFR0</accession>
<evidence type="ECO:0000313" key="2">
    <source>
        <dbReference type="EMBL" id="ACY12694.1"/>
    </source>
</evidence>
<dbReference type="STRING" id="502025.Hoch_0052"/>
<gene>
    <name evidence="2" type="ordered locus">Hoch_0052</name>
</gene>